<proteinExistence type="predicted"/>
<dbReference type="PROSITE" id="PS51664">
    <property type="entry name" value="YCAO"/>
    <property type="match status" value="1"/>
</dbReference>
<dbReference type="AlphaFoldDB" id="A0A345UZB1"/>
<organism evidence="2 3">
    <name type="scientific">Pseudomonas fluorescens</name>
    <dbReference type="NCBI Taxonomy" id="294"/>
    <lineage>
        <taxon>Bacteria</taxon>
        <taxon>Pseudomonadati</taxon>
        <taxon>Pseudomonadota</taxon>
        <taxon>Gammaproteobacteria</taxon>
        <taxon>Pseudomonadales</taxon>
        <taxon>Pseudomonadaceae</taxon>
        <taxon>Pseudomonas</taxon>
    </lineage>
</organism>
<evidence type="ECO:0000259" key="1">
    <source>
        <dbReference type="PROSITE" id="PS51664"/>
    </source>
</evidence>
<dbReference type="EMBL" id="CP022313">
    <property type="protein sequence ID" value="AXJ05813.1"/>
    <property type="molecule type" value="Genomic_DNA"/>
</dbReference>
<dbReference type="PANTHER" id="PTHR37809">
    <property type="entry name" value="RIBOSOMAL PROTEIN S12 METHYLTHIOTRANSFERASE ACCESSORY FACTOR YCAO"/>
    <property type="match status" value="1"/>
</dbReference>
<name>A0A345UZB1_PSEFL</name>
<dbReference type="Pfam" id="PF02624">
    <property type="entry name" value="YcaO"/>
    <property type="match status" value="1"/>
</dbReference>
<dbReference type="PANTHER" id="PTHR37809:SF1">
    <property type="entry name" value="RIBOSOMAL PROTEIN S12 METHYLTHIOTRANSFERASE ACCESSORY FACTOR YCAO"/>
    <property type="match status" value="1"/>
</dbReference>
<dbReference type="Proteomes" id="UP000254535">
    <property type="component" value="Chromosome"/>
</dbReference>
<dbReference type="InterPro" id="IPR003776">
    <property type="entry name" value="YcaO-like_dom"/>
</dbReference>
<reference evidence="2 3" key="1">
    <citation type="submission" date="2017-07" db="EMBL/GenBank/DDBJ databases">
        <title>Genome sequence of Pseudomonas NEP1.</title>
        <authorList>
            <person name="Nascimento F.X."/>
        </authorList>
    </citation>
    <scope>NUCLEOTIDE SEQUENCE [LARGE SCALE GENOMIC DNA]</scope>
    <source>
        <strain evidence="2 3">NEP1</strain>
    </source>
</reference>
<sequence length="407" mass="45839">MDKTTLAERELTADQAERRIHTELSHLGLTPHTRTLGSKVVAVQASLQGRDNRHARGSGKGYADQAHLGALYEALEHYWTDELCTYDVHHETERYFKDTPVFADDSLLHRLSGQQNVRITCRTYVCPPWHDRFSYPIALTSPNGSRLPSSPGMADYRAVQRYASNSGTAIGATYNEAMLHAANECIERDAVSLFLLNHFYYQNHPPLRRVARLTESDELGRLWADAEQEIDGEIVLVDISTEFKVRTFLAFTTKPGAHPQVFGSGSSLDPRHAAWRALTELVQLQLSADDPEYQQTLANALRNLQPFPRLLRCAQFDPQTLLHRCVQHEVRLPDSTKGLSVENQLYLLTQDLRIHGRTLGAAVLQRTELDTTLLNVVIPGLERFFVVSSGNVVIPQARGRTLERRAP</sequence>
<evidence type="ECO:0000313" key="2">
    <source>
        <dbReference type="EMBL" id="AXJ05813.1"/>
    </source>
</evidence>
<gene>
    <name evidence="2" type="ORF">CFN16_17295</name>
</gene>
<dbReference type="Gene3D" id="3.30.1330.230">
    <property type="match status" value="1"/>
</dbReference>
<dbReference type="RefSeq" id="WP_115078482.1">
    <property type="nucleotide sequence ID" value="NZ_CP022313.1"/>
</dbReference>
<protein>
    <recommendedName>
        <fullName evidence="1">YcaO domain-containing protein</fullName>
    </recommendedName>
</protein>
<evidence type="ECO:0000313" key="3">
    <source>
        <dbReference type="Proteomes" id="UP000254535"/>
    </source>
</evidence>
<feature type="domain" description="YcaO" evidence="1">
    <location>
        <begin position="57"/>
        <end position="407"/>
    </location>
</feature>
<accession>A0A345UZB1</accession>